<proteinExistence type="predicted"/>
<dbReference type="STRING" id="574375.AZF08_14040"/>
<dbReference type="Gene3D" id="2.40.30.200">
    <property type="match status" value="1"/>
</dbReference>
<dbReference type="eggNOG" id="COG4722">
    <property type="taxonomic scope" value="Bacteria"/>
</dbReference>
<evidence type="ECO:0000313" key="2">
    <source>
        <dbReference type="EMBL" id="KEK22465.1"/>
    </source>
</evidence>
<dbReference type="EMBL" id="JOTM01000030">
    <property type="protein sequence ID" value="KEK22465.1"/>
    <property type="molecule type" value="Genomic_DNA"/>
</dbReference>
<dbReference type="InterPro" id="IPR008841">
    <property type="entry name" value="Siphovirus-type_tail_N"/>
</dbReference>
<reference evidence="2 3" key="1">
    <citation type="submission" date="2014-06" db="EMBL/GenBank/DDBJ databases">
        <title>Draft genome sequence of Bacillus gaemokensis JCM 15801 (MCCC 1A00707).</title>
        <authorList>
            <person name="Lai Q."/>
            <person name="Liu Y."/>
            <person name="Shao Z."/>
        </authorList>
    </citation>
    <scope>NUCLEOTIDE SEQUENCE [LARGE SCALE GENOMIC DNA]</scope>
    <source>
        <strain evidence="2 3">JCM 15801</strain>
    </source>
</reference>
<protein>
    <recommendedName>
        <fullName evidence="1">Siphovirus-type tail component RIFT-related domain-containing protein</fullName>
    </recommendedName>
</protein>
<evidence type="ECO:0000259" key="1">
    <source>
        <dbReference type="Pfam" id="PF05709"/>
    </source>
</evidence>
<dbReference type="RefSeq" id="WP_033677316.1">
    <property type="nucleotide sequence ID" value="NZ_JOTM01000030.1"/>
</dbReference>
<dbReference type="Pfam" id="PF05709">
    <property type="entry name" value="Sipho_tail"/>
    <property type="match status" value="1"/>
</dbReference>
<comment type="caution">
    <text evidence="2">The sequence shown here is derived from an EMBL/GenBank/DDBJ whole genome shotgun (WGS) entry which is preliminary data.</text>
</comment>
<feature type="domain" description="Siphovirus-type tail component RIFT-related" evidence="1">
    <location>
        <begin position="17"/>
        <end position="133"/>
    </location>
</feature>
<keyword evidence="3" id="KW-1185">Reference proteome</keyword>
<dbReference type="Proteomes" id="UP000027778">
    <property type="component" value="Unassembled WGS sequence"/>
</dbReference>
<accession>A0A073K7E0</accession>
<gene>
    <name evidence="2" type="ORF">BAGA_18835</name>
</gene>
<organism evidence="2 3">
    <name type="scientific">Bacillus gaemokensis</name>
    <dbReference type="NCBI Taxonomy" id="574375"/>
    <lineage>
        <taxon>Bacteria</taxon>
        <taxon>Bacillati</taxon>
        <taxon>Bacillota</taxon>
        <taxon>Bacilli</taxon>
        <taxon>Bacillales</taxon>
        <taxon>Bacillaceae</taxon>
        <taxon>Bacillus</taxon>
        <taxon>Bacillus cereus group</taxon>
    </lineage>
</organism>
<sequence length="277" mass="31064">MKLETVESGVFIDDVKLQDIGVMALLDSDEPLFPDVRENSVVIPGRHGAYNFGSYLQPLEFELKCAFDRQETYTDLAYQIREFKKLFIDGYGRPKRVKLRFESEPDKFYYVEYNGRVPIERIAHFGLFSLPLKAYDPHAYSTSESTDDVLWGSDVVTFMSDILLGIGDSSYVVTSPQTISIDNVGSLIVRPIVEISGSAENLALTLNGERFLIGSFTNSSFVIDAERYSVMKDGKNYLFQMQGNLEKLELVPGANAVSIGGSNLNVNIALKFRAKYI</sequence>
<name>A0A073K7E0_9BACI</name>
<evidence type="ECO:0000313" key="3">
    <source>
        <dbReference type="Proteomes" id="UP000027778"/>
    </source>
</evidence>
<dbReference type="AlphaFoldDB" id="A0A073K7E0"/>